<evidence type="ECO:0000256" key="7">
    <source>
        <dbReference type="ARBA" id="ARBA00023239"/>
    </source>
</evidence>
<dbReference type="InterPro" id="IPR015421">
    <property type="entry name" value="PyrdxlP-dep_Trfase_major"/>
</dbReference>
<dbReference type="EC" id="4.1.1.81" evidence="4"/>
<dbReference type="InterPro" id="IPR004839">
    <property type="entry name" value="Aminotransferase_I/II_large"/>
</dbReference>
<keyword evidence="6" id="KW-0663">Pyridoxal phosphate</keyword>
<evidence type="ECO:0000256" key="3">
    <source>
        <dbReference type="ARBA" id="ARBA00004953"/>
    </source>
</evidence>
<dbReference type="PANTHER" id="PTHR42885">
    <property type="entry name" value="HISTIDINOL-PHOSPHATE AMINOTRANSFERASE-RELATED"/>
    <property type="match status" value="1"/>
</dbReference>
<dbReference type="Gene3D" id="3.40.640.10">
    <property type="entry name" value="Type I PLP-dependent aspartate aminotransferase-like (Major domain)"/>
    <property type="match status" value="1"/>
</dbReference>
<dbReference type="PANTHER" id="PTHR42885:SF1">
    <property type="entry name" value="THREONINE-PHOSPHATE DECARBOXYLASE"/>
    <property type="match status" value="1"/>
</dbReference>
<evidence type="ECO:0000256" key="9">
    <source>
        <dbReference type="ARBA" id="ARBA00048531"/>
    </source>
</evidence>
<dbReference type="InterPro" id="IPR015422">
    <property type="entry name" value="PyrdxlP-dep_Trfase_small"/>
</dbReference>
<dbReference type="InterPro" id="IPR015424">
    <property type="entry name" value="PyrdxlP-dep_Trfase"/>
</dbReference>
<dbReference type="InterPro" id="IPR005860">
    <property type="entry name" value="CobD"/>
</dbReference>
<feature type="domain" description="Aminotransferase class I/classII large" evidence="10">
    <location>
        <begin position="63"/>
        <end position="261"/>
    </location>
</feature>
<gene>
    <name evidence="11" type="ORF">MNBD_GAMMA10-2878</name>
</gene>
<comment type="catalytic activity">
    <reaction evidence="9">
        <text>O-phospho-L-threonine + H(+) = (R)-1-aminopropan-2-yl phosphate + CO2</text>
        <dbReference type="Rhea" id="RHEA:11492"/>
        <dbReference type="ChEBI" id="CHEBI:15378"/>
        <dbReference type="ChEBI" id="CHEBI:16526"/>
        <dbReference type="ChEBI" id="CHEBI:58563"/>
        <dbReference type="ChEBI" id="CHEBI:58675"/>
        <dbReference type="EC" id="4.1.1.81"/>
    </reaction>
</comment>
<reference evidence="11" key="1">
    <citation type="submission" date="2018-06" db="EMBL/GenBank/DDBJ databases">
        <authorList>
            <person name="Zhirakovskaya E."/>
        </authorList>
    </citation>
    <scope>NUCLEOTIDE SEQUENCE</scope>
</reference>
<evidence type="ECO:0000256" key="5">
    <source>
        <dbReference type="ARBA" id="ARBA00022573"/>
    </source>
</evidence>
<keyword evidence="7 11" id="KW-0456">Lyase</keyword>
<dbReference type="GO" id="GO:0048472">
    <property type="term" value="F:threonine-phosphate decarboxylase activity"/>
    <property type="evidence" value="ECO:0007669"/>
    <property type="project" value="UniProtKB-EC"/>
</dbReference>
<evidence type="ECO:0000256" key="6">
    <source>
        <dbReference type="ARBA" id="ARBA00022898"/>
    </source>
</evidence>
<comment type="cofactor">
    <cofactor evidence="1">
        <name>pyridoxal 5'-phosphate</name>
        <dbReference type="ChEBI" id="CHEBI:597326"/>
    </cofactor>
</comment>
<dbReference type="GO" id="GO:0030170">
    <property type="term" value="F:pyridoxal phosphate binding"/>
    <property type="evidence" value="ECO:0007669"/>
    <property type="project" value="InterPro"/>
</dbReference>
<evidence type="ECO:0000256" key="4">
    <source>
        <dbReference type="ARBA" id="ARBA00012285"/>
    </source>
</evidence>
<evidence type="ECO:0000313" key="11">
    <source>
        <dbReference type="EMBL" id="VAW73794.1"/>
    </source>
</evidence>
<sequence length="334" mass="37711">MLHHGGRLIQAAKKYNIPCEQWLDLSTGINPDGWPVPDIPERIFNRLPEEDDGLHQVAKDYYQAASLLAIPGSQAVIQLLPSLRNKCRVAVPDIGYAEHAHAWRQAGHEVIALSKNQIDENLEQYDVLVIINPNNPAGDYYSTEQLLGWHKRLQLKNGWLIVDEAFVDTRPEYSLARYAHLSGLIVLKSMGKFFGLAGIRSGFVIAQQSLLLKIKHALGPWTVSGPSRYIAIQALQDRSWQQINRAQLKEQAEQLKSLLDKYIKPASEMSDIKGTDLFQTLFCDKAETLHKTLAGKGVFTRLLDGGQGVRFGLPQPRQWRVLEQIFETVSMSYY</sequence>
<accession>A0A3B0YXZ8</accession>
<name>A0A3B0YXZ8_9ZZZZ</name>
<dbReference type="AlphaFoldDB" id="A0A3B0YXZ8"/>
<keyword evidence="5" id="KW-0169">Cobalamin biosynthesis</keyword>
<evidence type="ECO:0000256" key="1">
    <source>
        <dbReference type="ARBA" id="ARBA00001933"/>
    </source>
</evidence>
<organism evidence="11">
    <name type="scientific">hydrothermal vent metagenome</name>
    <dbReference type="NCBI Taxonomy" id="652676"/>
    <lineage>
        <taxon>unclassified sequences</taxon>
        <taxon>metagenomes</taxon>
        <taxon>ecological metagenomes</taxon>
    </lineage>
</organism>
<dbReference type="UniPathway" id="UPA00148"/>
<dbReference type="GO" id="GO:0009236">
    <property type="term" value="P:cobalamin biosynthetic process"/>
    <property type="evidence" value="ECO:0007669"/>
    <property type="project" value="UniProtKB-UniPathway"/>
</dbReference>
<proteinExistence type="predicted"/>
<evidence type="ECO:0000256" key="2">
    <source>
        <dbReference type="ARBA" id="ARBA00003444"/>
    </source>
</evidence>
<evidence type="ECO:0000259" key="10">
    <source>
        <dbReference type="Pfam" id="PF00155"/>
    </source>
</evidence>
<dbReference type="SUPFAM" id="SSF53383">
    <property type="entry name" value="PLP-dependent transferases"/>
    <property type="match status" value="1"/>
</dbReference>
<comment type="pathway">
    <text evidence="3">Cofactor biosynthesis; adenosylcobalamin biosynthesis.</text>
</comment>
<protein>
    <recommendedName>
        <fullName evidence="4">threonine-phosphate decarboxylase</fullName>
        <ecNumber evidence="4">4.1.1.81</ecNumber>
    </recommendedName>
    <alternativeName>
        <fullName evidence="8">L-threonine-O-3-phosphate decarboxylase</fullName>
    </alternativeName>
</protein>
<dbReference type="Pfam" id="PF00155">
    <property type="entry name" value="Aminotran_1_2"/>
    <property type="match status" value="1"/>
</dbReference>
<evidence type="ECO:0000256" key="8">
    <source>
        <dbReference type="ARBA" id="ARBA00029996"/>
    </source>
</evidence>
<dbReference type="CDD" id="cd00609">
    <property type="entry name" value="AAT_like"/>
    <property type="match status" value="1"/>
</dbReference>
<dbReference type="Gene3D" id="3.90.1150.10">
    <property type="entry name" value="Aspartate Aminotransferase, domain 1"/>
    <property type="match status" value="1"/>
</dbReference>
<dbReference type="EMBL" id="UOFJ01000727">
    <property type="protein sequence ID" value="VAW73794.1"/>
    <property type="molecule type" value="Genomic_DNA"/>
</dbReference>
<dbReference type="NCBIfam" id="TIGR01140">
    <property type="entry name" value="L_thr_O3P_dcar"/>
    <property type="match status" value="1"/>
</dbReference>
<comment type="function">
    <text evidence="2">Decarboxylates L-threonine-O-3-phosphate to yield (R)-1-amino-2-propanol O-2-phosphate, the precursor for the linkage between the nucleotide loop and the corrin ring in cobalamin.</text>
</comment>